<keyword evidence="1" id="KW-0732">Signal</keyword>
<sequence>MEFRACWIVLLALGVLVFRAQAKTCGTKICEDRTGFFWDVSCCEKPNKTCCYNRRWWPLITTICCGVALIIIFCCICYCCPCCQCFANCGKSMCKCCSKCCRDDSPEGKPLNS</sequence>
<name>A0A564YAQ4_HYMDI</name>
<dbReference type="Proteomes" id="UP000321570">
    <property type="component" value="Unassembled WGS sequence"/>
</dbReference>
<dbReference type="EMBL" id="CABIJS010000123">
    <property type="protein sequence ID" value="VUZ44330.1"/>
    <property type="molecule type" value="Genomic_DNA"/>
</dbReference>
<organism evidence="2 3">
    <name type="scientific">Hymenolepis diminuta</name>
    <name type="common">Rat tapeworm</name>
    <dbReference type="NCBI Taxonomy" id="6216"/>
    <lineage>
        <taxon>Eukaryota</taxon>
        <taxon>Metazoa</taxon>
        <taxon>Spiralia</taxon>
        <taxon>Lophotrochozoa</taxon>
        <taxon>Platyhelminthes</taxon>
        <taxon>Cestoda</taxon>
        <taxon>Eucestoda</taxon>
        <taxon>Cyclophyllidea</taxon>
        <taxon>Hymenolepididae</taxon>
        <taxon>Hymenolepis</taxon>
    </lineage>
</organism>
<keyword evidence="3" id="KW-1185">Reference proteome</keyword>
<feature type="signal peptide" evidence="1">
    <location>
        <begin position="1"/>
        <end position="22"/>
    </location>
</feature>
<proteinExistence type="predicted"/>
<feature type="chain" id="PRO_5021845811" evidence="1">
    <location>
        <begin position="23"/>
        <end position="113"/>
    </location>
</feature>
<reference evidence="2 3" key="1">
    <citation type="submission" date="2019-07" db="EMBL/GenBank/DDBJ databases">
        <authorList>
            <person name="Jastrzebski P J."/>
            <person name="Paukszto L."/>
            <person name="Jastrzebski P J."/>
        </authorList>
    </citation>
    <scope>NUCLEOTIDE SEQUENCE [LARGE SCALE GENOMIC DNA]</scope>
    <source>
        <strain evidence="2 3">WMS-il1</strain>
    </source>
</reference>
<dbReference type="AlphaFoldDB" id="A0A564YAQ4"/>
<evidence type="ECO:0000313" key="2">
    <source>
        <dbReference type="EMBL" id="VUZ44330.1"/>
    </source>
</evidence>
<evidence type="ECO:0000256" key="1">
    <source>
        <dbReference type="SAM" id="SignalP"/>
    </source>
</evidence>
<protein>
    <submittedName>
        <fullName evidence="2">Uncharacterized protein</fullName>
    </submittedName>
</protein>
<accession>A0A564YAQ4</accession>
<gene>
    <name evidence="2" type="ORF">WMSIL1_LOCUS4421</name>
</gene>
<evidence type="ECO:0000313" key="3">
    <source>
        <dbReference type="Proteomes" id="UP000321570"/>
    </source>
</evidence>